<comment type="similarity">
    <text evidence="1">Belongs to the short-chain dehydrogenases/reductases (SDR) family.</text>
</comment>
<name>A0ABX7T9N9_9SPHN</name>
<evidence type="ECO:0000256" key="1">
    <source>
        <dbReference type="ARBA" id="ARBA00006484"/>
    </source>
</evidence>
<proteinExistence type="inferred from homology"/>
<evidence type="ECO:0000313" key="2">
    <source>
        <dbReference type="EMBL" id="QTD57269.1"/>
    </source>
</evidence>
<dbReference type="InterPro" id="IPR036291">
    <property type="entry name" value="NAD(P)-bd_dom_sf"/>
</dbReference>
<dbReference type="SUPFAM" id="SSF51735">
    <property type="entry name" value="NAD(P)-binding Rossmann-fold domains"/>
    <property type="match status" value="1"/>
</dbReference>
<dbReference type="RefSeq" id="WP_207989610.1">
    <property type="nucleotide sequence ID" value="NZ_CP071794.1"/>
</dbReference>
<dbReference type="CDD" id="cd05233">
    <property type="entry name" value="SDR_c"/>
    <property type="match status" value="1"/>
</dbReference>
<dbReference type="InterPro" id="IPR002347">
    <property type="entry name" value="SDR_fam"/>
</dbReference>
<dbReference type="EMBL" id="CP071794">
    <property type="protein sequence ID" value="QTD57269.1"/>
    <property type="molecule type" value="Genomic_DNA"/>
</dbReference>
<sequence>MDLQLRDRIVFIGGGSRGIGLGIAETCLEEDAKVAIAARGEERLEEERKRLASIYGEDRIWSRAGDLTDPETINATVNEIESDFGPIWAAVANVGLHPTPPGYDLEDDVWRAGFNQNLDSAYMLSRAVLQRLEKRGEGSLLLISSIAGMAALGTPLTYGTAKAAMNHLAKELAGIMGSKGIRINALAPGNVIFPGGDWERRKNGERGDAWIRWIKREVALQRFGTPDEIGSAAAYMISPLASFMTGAIVPVDGGQSK</sequence>
<dbReference type="PANTHER" id="PTHR42760">
    <property type="entry name" value="SHORT-CHAIN DEHYDROGENASES/REDUCTASES FAMILY MEMBER"/>
    <property type="match status" value="1"/>
</dbReference>
<evidence type="ECO:0000313" key="3">
    <source>
        <dbReference type="Proteomes" id="UP000663923"/>
    </source>
</evidence>
<dbReference type="Gene3D" id="3.40.50.720">
    <property type="entry name" value="NAD(P)-binding Rossmann-like Domain"/>
    <property type="match status" value="1"/>
</dbReference>
<keyword evidence="3" id="KW-1185">Reference proteome</keyword>
<dbReference type="Proteomes" id="UP000663923">
    <property type="component" value="Chromosome"/>
</dbReference>
<protein>
    <submittedName>
        <fullName evidence="2">SDR family oxidoreductase</fullName>
    </submittedName>
</protein>
<dbReference type="Pfam" id="PF13561">
    <property type="entry name" value="adh_short_C2"/>
    <property type="match status" value="1"/>
</dbReference>
<organism evidence="2 3">
    <name type="scientific">Parasphingorhabdus cellanae</name>
    <dbReference type="NCBI Taxonomy" id="2806553"/>
    <lineage>
        <taxon>Bacteria</taxon>
        <taxon>Pseudomonadati</taxon>
        <taxon>Pseudomonadota</taxon>
        <taxon>Alphaproteobacteria</taxon>
        <taxon>Sphingomonadales</taxon>
        <taxon>Sphingomonadaceae</taxon>
        <taxon>Parasphingorhabdus</taxon>
    </lineage>
</organism>
<dbReference type="PANTHER" id="PTHR42760:SF135">
    <property type="entry name" value="BLL7886 PROTEIN"/>
    <property type="match status" value="1"/>
</dbReference>
<gene>
    <name evidence="2" type="ORF">J4G78_06965</name>
</gene>
<dbReference type="PRINTS" id="PR00081">
    <property type="entry name" value="GDHRDH"/>
</dbReference>
<accession>A0ABX7T9N9</accession>
<reference evidence="2 3" key="1">
    <citation type="submission" date="2021-03" db="EMBL/GenBank/DDBJ databases">
        <title>Complete genome of Parasphingorhabdus_sp.JHSY0214.</title>
        <authorList>
            <person name="Yoo J.H."/>
            <person name="Bae J.W."/>
        </authorList>
    </citation>
    <scope>NUCLEOTIDE SEQUENCE [LARGE SCALE GENOMIC DNA]</scope>
    <source>
        <strain evidence="2 3">JHSY0214</strain>
    </source>
</reference>